<proteinExistence type="predicted"/>
<feature type="transmembrane region" description="Helical" evidence="1">
    <location>
        <begin position="9"/>
        <end position="25"/>
    </location>
</feature>
<dbReference type="EMBL" id="JBGMEI010000006">
    <property type="protein sequence ID" value="MFO3665652.1"/>
    <property type="molecule type" value="Genomic_DNA"/>
</dbReference>
<dbReference type="Proteomes" id="UP001637996">
    <property type="component" value="Unassembled WGS sequence"/>
</dbReference>
<evidence type="ECO:0000256" key="1">
    <source>
        <dbReference type="SAM" id="Phobius"/>
    </source>
</evidence>
<sequence>MIKSIEKNIKGIILCLIIAIISQIIGKKIPLVGPAVFGILIGMALSQIIKDKNLILVV</sequence>
<gene>
    <name evidence="2" type="ORF">ACCQ41_05280</name>
</gene>
<organism evidence="2 3">
    <name type="scientific">Anaerococcus martiniensis</name>
    <dbReference type="NCBI Taxonomy" id="3115615"/>
    <lineage>
        <taxon>Bacteria</taxon>
        <taxon>Bacillati</taxon>
        <taxon>Bacillota</taxon>
        <taxon>Tissierellia</taxon>
        <taxon>Tissierellales</taxon>
        <taxon>Peptoniphilaceae</taxon>
        <taxon>Anaerococcus</taxon>
    </lineage>
</organism>
<feature type="transmembrane region" description="Helical" evidence="1">
    <location>
        <begin position="31"/>
        <end position="49"/>
    </location>
</feature>
<evidence type="ECO:0000313" key="3">
    <source>
        <dbReference type="Proteomes" id="UP001637996"/>
    </source>
</evidence>
<keyword evidence="3" id="KW-1185">Reference proteome</keyword>
<keyword evidence="1" id="KW-0472">Membrane</keyword>
<evidence type="ECO:0008006" key="4">
    <source>
        <dbReference type="Google" id="ProtNLM"/>
    </source>
</evidence>
<name>A0ABW9M8K7_9FIRM</name>
<dbReference type="RefSeq" id="WP_410031320.1">
    <property type="nucleotide sequence ID" value="NZ_JBGMEI010000006.1"/>
</dbReference>
<protein>
    <recommendedName>
        <fullName evidence="4">Sodium:proton antiporter</fullName>
    </recommendedName>
</protein>
<keyword evidence="1" id="KW-1133">Transmembrane helix</keyword>
<comment type="caution">
    <text evidence="2">The sequence shown here is derived from an EMBL/GenBank/DDBJ whole genome shotgun (WGS) entry which is preliminary data.</text>
</comment>
<reference evidence="2 3" key="1">
    <citation type="journal article" date="2025" name="Anaerobe">
        <title>Description of Anaerococcus kampingiae sp. nov., Anaerococcus groningensis sp. nov., Anaerococcus martiniensis sp. nov., and Anaerococcus cruorum sp. nov., isolated from human clinical specimens.</title>
        <authorList>
            <person name="Boiten K.E."/>
            <person name="Meijer J."/>
            <person name="van Wezel E.M."/>
            <person name="Veloo A.C.M."/>
        </authorList>
    </citation>
    <scope>NUCLEOTIDE SEQUENCE [LARGE SCALE GENOMIC DNA]</scope>
    <source>
        <strain evidence="2 3">ENR0831</strain>
    </source>
</reference>
<accession>A0ABW9M8K7</accession>
<evidence type="ECO:0000313" key="2">
    <source>
        <dbReference type="EMBL" id="MFO3665652.1"/>
    </source>
</evidence>
<keyword evidence="1" id="KW-0812">Transmembrane</keyword>